<proteinExistence type="predicted"/>
<comment type="caution">
    <text evidence="2">The sequence shown here is derived from an EMBL/GenBank/DDBJ whole genome shotgun (WGS) entry which is preliminary data.</text>
</comment>
<sequence length="67" mass="6939">IPNSLTGFALTHLKIWFSGGIMTCVSRNNDDVRKQLGSGQLFGSPHSGGLSSGSPSSVGNSSRGNNF</sequence>
<feature type="non-terminal residue" evidence="2">
    <location>
        <position position="1"/>
    </location>
</feature>
<accession>A0ABQ7ZFC8</accession>
<keyword evidence="3" id="KW-1185">Reference proteome</keyword>
<organism evidence="2 3">
    <name type="scientific">Brassica napus</name>
    <name type="common">Rape</name>
    <dbReference type="NCBI Taxonomy" id="3708"/>
    <lineage>
        <taxon>Eukaryota</taxon>
        <taxon>Viridiplantae</taxon>
        <taxon>Streptophyta</taxon>
        <taxon>Embryophyta</taxon>
        <taxon>Tracheophyta</taxon>
        <taxon>Spermatophyta</taxon>
        <taxon>Magnoliopsida</taxon>
        <taxon>eudicotyledons</taxon>
        <taxon>Gunneridae</taxon>
        <taxon>Pentapetalae</taxon>
        <taxon>rosids</taxon>
        <taxon>malvids</taxon>
        <taxon>Brassicales</taxon>
        <taxon>Brassicaceae</taxon>
        <taxon>Brassiceae</taxon>
        <taxon>Brassica</taxon>
    </lineage>
</organism>
<evidence type="ECO:0000313" key="2">
    <source>
        <dbReference type="EMBL" id="KAH0878911.1"/>
    </source>
</evidence>
<feature type="compositionally biased region" description="Low complexity" evidence="1">
    <location>
        <begin position="43"/>
        <end position="67"/>
    </location>
</feature>
<name>A0ABQ7ZFC8_BRANA</name>
<protein>
    <submittedName>
        <fullName evidence="2">Uncharacterized protein</fullName>
    </submittedName>
</protein>
<feature type="region of interest" description="Disordered" evidence="1">
    <location>
        <begin position="35"/>
        <end position="67"/>
    </location>
</feature>
<gene>
    <name evidence="2" type="ORF">HID58_066305</name>
</gene>
<dbReference type="EMBL" id="JAGKQM010000015">
    <property type="protein sequence ID" value="KAH0878911.1"/>
    <property type="molecule type" value="Genomic_DNA"/>
</dbReference>
<reference evidence="2 3" key="1">
    <citation type="submission" date="2021-05" db="EMBL/GenBank/DDBJ databases">
        <title>Genome Assembly of Synthetic Allotetraploid Brassica napus Reveals Homoeologous Exchanges between Subgenomes.</title>
        <authorList>
            <person name="Davis J.T."/>
        </authorList>
    </citation>
    <scope>NUCLEOTIDE SEQUENCE [LARGE SCALE GENOMIC DNA]</scope>
    <source>
        <strain evidence="3">cv. Da-Ae</strain>
        <tissue evidence="2">Seedling</tissue>
    </source>
</reference>
<dbReference type="Proteomes" id="UP000824890">
    <property type="component" value="Unassembled WGS sequence"/>
</dbReference>
<evidence type="ECO:0000256" key="1">
    <source>
        <dbReference type="SAM" id="MobiDB-lite"/>
    </source>
</evidence>
<evidence type="ECO:0000313" key="3">
    <source>
        <dbReference type="Proteomes" id="UP000824890"/>
    </source>
</evidence>